<dbReference type="EMBL" id="UYJE01007376">
    <property type="protein sequence ID" value="VDI54164.1"/>
    <property type="molecule type" value="Genomic_DNA"/>
</dbReference>
<dbReference type="Proteomes" id="UP000596742">
    <property type="component" value="Unassembled WGS sequence"/>
</dbReference>
<keyword evidence="2" id="KW-1185">Reference proteome</keyword>
<dbReference type="InterPro" id="IPR029063">
    <property type="entry name" value="SAM-dependent_MTases_sf"/>
</dbReference>
<evidence type="ECO:0008006" key="3">
    <source>
        <dbReference type="Google" id="ProtNLM"/>
    </source>
</evidence>
<dbReference type="Gene3D" id="3.40.50.150">
    <property type="entry name" value="Vaccinia Virus protein VP39"/>
    <property type="match status" value="1"/>
</dbReference>
<gene>
    <name evidence="1" type="ORF">MGAL_10B016368</name>
</gene>
<comment type="caution">
    <text evidence="1">The sequence shown here is derived from an EMBL/GenBank/DDBJ whole genome shotgun (WGS) entry which is preliminary data.</text>
</comment>
<dbReference type="OrthoDB" id="6086530at2759"/>
<reference evidence="1" key="1">
    <citation type="submission" date="2018-11" db="EMBL/GenBank/DDBJ databases">
        <authorList>
            <person name="Alioto T."/>
            <person name="Alioto T."/>
        </authorList>
    </citation>
    <scope>NUCLEOTIDE SEQUENCE</scope>
</reference>
<organism evidence="1 2">
    <name type="scientific">Mytilus galloprovincialis</name>
    <name type="common">Mediterranean mussel</name>
    <dbReference type="NCBI Taxonomy" id="29158"/>
    <lineage>
        <taxon>Eukaryota</taxon>
        <taxon>Metazoa</taxon>
        <taxon>Spiralia</taxon>
        <taxon>Lophotrochozoa</taxon>
        <taxon>Mollusca</taxon>
        <taxon>Bivalvia</taxon>
        <taxon>Autobranchia</taxon>
        <taxon>Pteriomorphia</taxon>
        <taxon>Mytilida</taxon>
        <taxon>Mytiloidea</taxon>
        <taxon>Mytilidae</taxon>
        <taxon>Mytilinae</taxon>
        <taxon>Mytilus</taxon>
    </lineage>
</organism>
<evidence type="ECO:0000313" key="2">
    <source>
        <dbReference type="Proteomes" id="UP000596742"/>
    </source>
</evidence>
<protein>
    <recommendedName>
        <fullName evidence="3">Methyltransferase FkbM domain-containing protein</fullName>
    </recommendedName>
</protein>
<name>A0A8B6FTT1_MYTGA</name>
<sequence>MVPEEPIVYSFQDVVWTRNWTLCNNQYIKTLKSMKYFQKGTIPFSFGNTTIYIYNPQTDFNSNETDSKDVYKPWVFNTIHKYIQNDHSIGVIDIGGKSGIYSLPLARLGRKVVVVETIYQQIQHICVSVIEKKLTNQISIVYNALSNNHLDVPLTLQRGESHSGNVKQRKEKSVKQMLVKPNNFSRKHLETVKTATLNDFLSLAEVHAMKKVFIIMNVQSFEQRIIEGSYSFFTTKIVIGVYMQWYTHGHAIPKGLLHTFNKLGYEPFYYNTILNSQNPCEKKNVYKSGFQYDGIIWLPRKK</sequence>
<proteinExistence type="predicted"/>
<accession>A0A8B6FTT1</accession>
<dbReference type="SUPFAM" id="SSF53335">
    <property type="entry name" value="S-adenosyl-L-methionine-dependent methyltransferases"/>
    <property type="match status" value="1"/>
</dbReference>
<evidence type="ECO:0000313" key="1">
    <source>
        <dbReference type="EMBL" id="VDI54164.1"/>
    </source>
</evidence>
<dbReference type="AlphaFoldDB" id="A0A8B6FTT1"/>